<dbReference type="AlphaFoldDB" id="A0A0E9QT65"/>
<dbReference type="EMBL" id="GBXM01093174">
    <property type="protein sequence ID" value="JAH15403.1"/>
    <property type="molecule type" value="Transcribed_RNA"/>
</dbReference>
<reference evidence="1" key="1">
    <citation type="submission" date="2014-11" db="EMBL/GenBank/DDBJ databases">
        <authorList>
            <person name="Amaro Gonzalez C."/>
        </authorList>
    </citation>
    <scope>NUCLEOTIDE SEQUENCE</scope>
</reference>
<reference evidence="1" key="2">
    <citation type="journal article" date="2015" name="Fish Shellfish Immunol.">
        <title>Early steps in the European eel (Anguilla anguilla)-Vibrio vulnificus interaction in the gills: Role of the RtxA13 toxin.</title>
        <authorList>
            <person name="Callol A."/>
            <person name="Pajuelo D."/>
            <person name="Ebbesson L."/>
            <person name="Teles M."/>
            <person name="MacKenzie S."/>
            <person name="Amaro C."/>
        </authorList>
    </citation>
    <scope>NUCLEOTIDE SEQUENCE</scope>
</reference>
<organism evidence="1">
    <name type="scientific">Anguilla anguilla</name>
    <name type="common">European freshwater eel</name>
    <name type="synonym">Muraena anguilla</name>
    <dbReference type="NCBI Taxonomy" id="7936"/>
    <lineage>
        <taxon>Eukaryota</taxon>
        <taxon>Metazoa</taxon>
        <taxon>Chordata</taxon>
        <taxon>Craniata</taxon>
        <taxon>Vertebrata</taxon>
        <taxon>Euteleostomi</taxon>
        <taxon>Actinopterygii</taxon>
        <taxon>Neopterygii</taxon>
        <taxon>Teleostei</taxon>
        <taxon>Anguilliformes</taxon>
        <taxon>Anguillidae</taxon>
        <taxon>Anguilla</taxon>
    </lineage>
</organism>
<protein>
    <submittedName>
        <fullName evidence="1">Uncharacterized protein</fullName>
    </submittedName>
</protein>
<name>A0A0E9QT65_ANGAN</name>
<dbReference type="EMBL" id="GBXM01088553">
    <property type="protein sequence ID" value="JAH20024.1"/>
    <property type="molecule type" value="Transcribed_RNA"/>
</dbReference>
<sequence>MGRNRLRLCRPGLFVFLVQRDNATLAQSVVLDPSPLSKEPGGDGGSSVEA</sequence>
<proteinExistence type="predicted"/>
<accession>A0A0E9QT65</accession>
<evidence type="ECO:0000313" key="1">
    <source>
        <dbReference type="EMBL" id="JAH20024.1"/>
    </source>
</evidence>